<dbReference type="EMBL" id="PVTF01000003">
    <property type="protein sequence ID" value="PRY43307.1"/>
    <property type="molecule type" value="Genomic_DNA"/>
</dbReference>
<evidence type="ECO:0000313" key="2">
    <source>
        <dbReference type="Proteomes" id="UP000239494"/>
    </source>
</evidence>
<sequence length="70" mass="7711">MATKSSDGGQTFPDTEAEAVDYLRVKFPSRDVASLIAAAKAEQVEQEEDPAAWWDGIDLDELVAWIKTLI</sequence>
<organism evidence="1 2">
    <name type="scientific">Umezawaea tangerina</name>
    <dbReference type="NCBI Taxonomy" id="84725"/>
    <lineage>
        <taxon>Bacteria</taxon>
        <taxon>Bacillati</taxon>
        <taxon>Actinomycetota</taxon>
        <taxon>Actinomycetes</taxon>
        <taxon>Pseudonocardiales</taxon>
        <taxon>Pseudonocardiaceae</taxon>
        <taxon>Umezawaea</taxon>
    </lineage>
</organism>
<gene>
    <name evidence="1" type="ORF">CLV43_10347</name>
</gene>
<keyword evidence="2" id="KW-1185">Reference proteome</keyword>
<reference evidence="1 2" key="1">
    <citation type="submission" date="2018-03" db="EMBL/GenBank/DDBJ databases">
        <title>Genomic Encyclopedia of Archaeal and Bacterial Type Strains, Phase II (KMG-II): from individual species to whole genera.</title>
        <authorList>
            <person name="Goeker M."/>
        </authorList>
    </citation>
    <scope>NUCLEOTIDE SEQUENCE [LARGE SCALE GENOMIC DNA]</scope>
    <source>
        <strain evidence="1 2">DSM 44720</strain>
    </source>
</reference>
<protein>
    <submittedName>
        <fullName evidence="1">Uncharacterized protein</fullName>
    </submittedName>
</protein>
<dbReference type="RefSeq" id="WP_106186908.1">
    <property type="nucleotide sequence ID" value="NZ_PVTF01000003.1"/>
</dbReference>
<comment type="caution">
    <text evidence="1">The sequence shown here is derived from an EMBL/GenBank/DDBJ whole genome shotgun (WGS) entry which is preliminary data.</text>
</comment>
<evidence type="ECO:0000313" key="1">
    <source>
        <dbReference type="EMBL" id="PRY43307.1"/>
    </source>
</evidence>
<proteinExistence type="predicted"/>
<name>A0A2T0TCB3_9PSEU</name>
<accession>A0A2T0TCB3</accession>
<dbReference type="Proteomes" id="UP000239494">
    <property type="component" value="Unassembled WGS sequence"/>
</dbReference>
<dbReference type="AlphaFoldDB" id="A0A2T0TCB3"/>